<dbReference type="Proteomes" id="UP001458880">
    <property type="component" value="Unassembled WGS sequence"/>
</dbReference>
<protein>
    <submittedName>
        <fullName evidence="1">Uncharacterized protein</fullName>
    </submittedName>
</protein>
<reference evidence="1 2" key="1">
    <citation type="journal article" date="2024" name="BMC Genomics">
        <title>De novo assembly and annotation of Popillia japonica's genome with initial clues to its potential as an invasive pest.</title>
        <authorList>
            <person name="Cucini C."/>
            <person name="Boschi S."/>
            <person name="Funari R."/>
            <person name="Cardaioli E."/>
            <person name="Iannotti N."/>
            <person name="Marturano G."/>
            <person name="Paoli F."/>
            <person name="Bruttini M."/>
            <person name="Carapelli A."/>
            <person name="Frati F."/>
            <person name="Nardi F."/>
        </authorList>
    </citation>
    <scope>NUCLEOTIDE SEQUENCE [LARGE SCALE GENOMIC DNA]</scope>
    <source>
        <strain evidence="1">DMR45628</strain>
    </source>
</reference>
<comment type="caution">
    <text evidence="1">The sequence shown here is derived from an EMBL/GenBank/DDBJ whole genome shotgun (WGS) entry which is preliminary data.</text>
</comment>
<evidence type="ECO:0000313" key="1">
    <source>
        <dbReference type="EMBL" id="KAK9686682.1"/>
    </source>
</evidence>
<sequence>MDMRSHKNSTICHCRIFPFHTTNRDNKKKSKNMKCCIYLHIVIHKMLLLFKTLKSTDGYRERRNIYIIKYRQMTFNVTNIAAAHVILHTERHIWNFKYQCYNTDCATHKAIIVKVV</sequence>
<dbReference type="EMBL" id="JASPKY010000689">
    <property type="protein sequence ID" value="KAK9686682.1"/>
    <property type="molecule type" value="Genomic_DNA"/>
</dbReference>
<organism evidence="1 2">
    <name type="scientific">Popillia japonica</name>
    <name type="common">Japanese beetle</name>
    <dbReference type="NCBI Taxonomy" id="7064"/>
    <lineage>
        <taxon>Eukaryota</taxon>
        <taxon>Metazoa</taxon>
        <taxon>Ecdysozoa</taxon>
        <taxon>Arthropoda</taxon>
        <taxon>Hexapoda</taxon>
        <taxon>Insecta</taxon>
        <taxon>Pterygota</taxon>
        <taxon>Neoptera</taxon>
        <taxon>Endopterygota</taxon>
        <taxon>Coleoptera</taxon>
        <taxon>Polyphaga</taxon>
        <taxon>Scarabaeiformia</taxon>
        <taxon>Scarabaeidae</taxon>
        <taxon>Rutelinae</taxon>
        <taxon>Popillia</taxon>
    </lineage>
</organism>
<proteinExistence type="predicted"/>
<accession>A0AAW1IBH0</accession>
<name>A0AAW1IBH0_POPJA</name>
<gene>
    <name evidence="1" type="ORF">QE152_g37016</name>
</gene>
<evidence type="ECO:0000313" key="2">
    <source>
        <dbReference type="Proteomes" id="UP001458880"/>
    </source>
</evidence>
<keyword evidence="2" id="KW-1185">Reference proteome</keyword>
<dbReference type="AlphaFoldDB" id="A0AAW1IBH0"/>